<dbReference type="SUPFAM" id="SSF51905">
    <property type="entry name" value="FAD/NAD(P)-binding domain"/>
    <property type="match status" value="1"/>
</dbReference>
<evidence type="ECO:0000259" key="1">
    <source>
        <dbReference type="Pfam" id="PF01494"/>
    </source>
</evidence>
<dbReference type="EMBL" id="CP002116">
    <property type="protein sequence ID" value="ADK79251.1"/>
    <property type="molecule type" value="Genomic_DNA"/>
</dbReference>
<dbReference type="Pfam" id="PF01494">
    <property type="entry name" value="FAD_binding_3"/>
    <property type="match status" value="1"/>
</dbReference>
<dbReference type="HOGENOM" id="CLU_028644_3_0_12"/>
<dbReference type="PIRSF" id="PIRSF038984">
    <property type="entry name" value="FAD_binding_protein"/>
    <property type="match status" value="1"/>
</dbReference>
<reference evidence="3 4" key="1">
    <citation type="journal article" date="2010" name="Stand. Genomic Sci.">
        <title>Complete genome sequence of Spirochaeta smaragdinae type strain (SEBR 4228).</title>
        <authorList>
            <person name="Mavromatis K."/>
            <person name="Yasawong M."/>
            <person name="Chertkov O."/>
            <person name="Lapidus A."/>
            <person name="Lucas S."/>
            <person name="Nolan M."/>
            <person name="Del Rio T.G."/>
            <person name="Tice H."/>
            <person name="Cheng J.F."/>
            <person name="Pitluck S."/>
            <person name="Liolios K."/>
            <person name="Ivanova N."/>
            <person name="Tapia R."/>
            <person name="Han C."/>
            <person name="Bruce D."/>
            <person name="Goodwin L."/>
            <person name="Pati A."/>
            <person name="Chen A."/>
            <person name="Palaniappan K."/>
            <person name="Land M."/>
            <person name="Hauser L."/>
            <person name="Chang Y.J."/>
            <person name="Jeffries C.D."/>
            <person name="Detter J.C."/>
            <person name="Rohde M."/>
            <person name="Brambilla E."/>
            <person name="Spring S."/>
            <person name="Goker M."/>
            <person name="Sikorski J."/>
            <person name="Woyke T."/>
            <person name="Bristow J."/>
            <person name="Eisen J.A."/>
            <person name="Markowitz V."/>
            <person name="Hugenholtz P."/>
            <person name="Klenk H.P."/>
            <person name="Kyrpides N.C."/>
        </authorList>
    </citation>
    <scope>NUCLEOTIDE SEQUENCE [LARGE SCALE GENOMIC DNA]</scope>
    <source>
        <strain evidence="4">DSM 11293 / JCM 15392 / SEBR 4228</strain>
    </source>
</reference>
<evidence type="ECO:0000313" key="4">
    <source>
        <dbReference type="Proteomes" id="UP000002318"/>
    </source>
</evidence>
<dbReference type="RefSeq" id="WP_013252715.1">
    <property type="nucleotide sequence ID" value="NC_014364.1"/>
</dbReference>
<dbReference type="InterPro" id="IPR002938">
    <property type="entry name" value="FAD-bd"/>
</dbReference>
<evidence type="ECO:0000259" key="2">
    <source>
        <dbReference type="Pfam" id="PF21688"/>
    </source>
</evidence>
<dbReference type="InterPro" id="IPR049516">
    <property type="entry name" value="FAD-depend_C"/>
</dbReference>
<dbReference type="eggNOG" id="COG2509">
    <property type="taxonomic scope" value="Bacteria"/>
</dbReference>
<feature type="domain" description="FAD-dependent protein C-terminal" evidence="2">
    <location>
        <begin position="277"/>
        <end position="466"/>
    </location>
</feature>
<dbReference type="Gene3D" id="3.50.50.60">
    <property type="entry name" value="FAD/NAD(P)-binding domain"/>
    <property type="match status" value="2"/>
</dbReference>
<dbReference type="Gene3D" id="3.30.70.2700">
    <property type="match status" value="1"/>
</dbReference>
<dbReference type="AlphaFoldDB" id="E1R8A7"/>
<dbReference type="STRING" id="573413.Spirs_0091"/>
<organism evidence="3 4">
    <name type="scientific">Sediminispirochaeta smaragdinae (strain DSM 11293 / JCM 15392 / SEBR 4228)</name>
    <name type="common">Spirochaeta smaragdinae</name>
    <dbReference type="NCBI Taxonomy" id="573413"/>
    <lineage>
        <taxon>Bacteria</taxon>
        <taxon>Pseudomonadati</taxon>
        <taxon>Spirochaetota</taxon>
        <taxon>Spirochaetia</taxon>
        <taxon>Spirochaetales</taxon>
        <taxon>Spirochaetaceae</taxon>
        <taxon>Sediminispirochaeta</taxon>
    </lineage>
</organism>
<name>E1R8A7_SEDSS</name>
<dbReference type="PANTHER" id="PTHR42842">
    <property type="entry name" value="FAD/NAD(P)-BINDING OXIDOREDUCTASE"/>
    <property type="match status" value="1"/>
</dbReference>
<sequence>MGYKRYQLSLPTDYGEEDLLGLLRKKSGLTEFRYVIEKKSLDARQKREIHWLLSIVLISDQLSGEPWAAPAPLNVPKKRSPCHVVVVGSGPAGIFSALVLAEAGCSVTVIERGSRIEKRKRDIDVFEADSTFPLCNNYAFGEGGAGAFSDGKLTSRSKHIGPERAFIHKAFIEAGAPEEIAWLAHPHLGSDNLFRITRALRAKVGTLGGSFAFDTFLEGFTRLSGGGFRLSCKKSIGGEGSEIDGIECDYLIIACGHSADDTIAMMIHSGIPYRTKNFALGFRVEHEQRVINHAQWGSSSLPGVKAAEYRLTAADNVYTFCMCPGGRVVPAAAFSDRNIVNGMSNYYRDGRFANAAVVAGLHPDQLAGRPVSPPEALELLANLERRFVQTGNGYAAPAASISAFLAGKAPGMLPQESSYPFPLIPADPEALYPKFLLPRLRRGLAQFCSKIRGFDTGTILGLESRTSSSVQVLREQDGSIPQFPGLFVVGEASGWAGGIVSSAADGIRAAMTVVGS</sequence>
<accession>E1R8A7</accession>
<dbReference type="InterPro" id="IPR028348">
    <property type="entry name" value="FAD-binding_protein"/>
</dbReference>
<keyword evidence="4" id="KW-1185">Reference proteome</keyword>
<dbReference type="OrthoDB" id="9762921at2"/>
<gene>
    <name evidence="3" type="ordered locus">Spirs_0091</name>
</gene>
<dbReference type="Proteomes" id="UP000002318">
    <property type="component" value="Chromosome"/>
</dbReference>
<dbReference type="InterPro" id="IPR036188">
    <property type="entry name" value="FAD/NAD-bd_sf"/>
</dbReference>
<dbReference type="KEGG" id="ssm:Spirs_0091"/>
<protein>
    <submittedName>
        <fullName evidence="3">FAD dependent oxidoreductase</fullName>
    </submittedName>
</protein>
<feature type="domain" description="FAD-binding" evidence="1">
    <location>
        <begin position="82"/>
        <end position="115"/>
    </location>
</feature>
<dbReference type="PANTHER" id="PTHR42842:SF3">
    <property type="entry name" value="FAD_NAD(P)-BINDING OXIDOREDUCTASE FAMILY PROTEIN"/>
    <property type="match status" value="1"/>
</dbReference>
<evidence type="ECO:0000313" key="3">
    <source>
        <dbReference type="EMBL" id="ADK79251.1"/>
    </source>
</evidence>
<dbReference type="GO" id="GO:0071949">
    <property type="term" value="F:FAD binding"/>
    <property type="evidence" value="ECO:0007669"/>
    <property type="project" value="InterPro"/>
</dbReference>
<dbReference type="Pfam" id="PF21688">
    <property type="entry name" value="FAD-depend_C"/>
    <property type="match status" value="1"/>
</dbReference>
<proteinExistence type="predicted"/>